<feature type="region of interest" description="Disordered" evidence="2">
    <location>
        <begin position="171"/>
        <end position="215"/>
    </location>
</feature>
<feature type="region of interest" description="Disordered" evidence="2">
    <location>
        <begin position="526"/>
        <end position="605"/>
    </location>
</feature>
<keyword evidence="4" id="KW-1185">Reference proteome</keyword>
<feature type="region of interest" description="Disordered" evidence="2">
    <location>
        <begin position="377"/>
        <end position="430"/>
    </location>
</feature>
<evidence type="ECO:0000256" key="2">
    <source>
        <dbReference type="SAM" id="MobiDB-lite"/>
    </source>
</evidence>
<reference evidence="4" key="1">
    <citation type="submission" date="2015-09" db="EMBL/GenBank/DDBJ databases">
        <authorList>
            <consortium name="Pathogen Informatics"/>
        </authorList>
    </citation>
    <scope>NUCLEOTIDE SEQUENCE [LARGE SCALE GENOMIC DNA]</scope>
    <source>
        <strain evidence="4">Lake Konstanz</strain>
    </source>
</reference>
<evidence type="ECO:0000313" key="4">
    <source>
        <dbReference type="Proteomes" id="UP000051952"/>
    </source>
</evidence>
<dbReference type="Proteomes" id="UP000051952">
    <property type="component" value="Unassembled WGS sequence"/>
</dbReference>
<feature type="compositionally biased region" description="Basic and acidic residues" evidence="2">
    <location>
        <begin position="550"/>
        <end position="560"/>
    </location>
</feature>
<feature type="compositionally biased region" description="Acidic residues" evidence="2">
    <location>
        <begin position="568"/>
        <end position="577"/>
    </location>
</feature>
<protein>
    <submittedName>
        <fullName evidence="3">Uncharacterized protein</fullName>
    </submittedName>
</protein>
<accession>A0A0S4JXD9</accession>
<keyword evidence="1" id="KW-0175">Coiled coil</keyword>
<feature type="region of interest" description="Disordered" evidence="2">
    <location>
        <begin position="1"/>
        <end position="53"/>
    </location>
</feature>
<dbReference type="EMBL" id="CYKH01002220">
    <property type="protein sequence ID" value="CUG94102.1"/>
    <property type="molecule type" value="Genomic_DNA"/>
</dbReference>
<feature type="compositionally biased region" description="Polar residues" evidence="2">
    <location>
        <begin position="343"/>
        <end position="353"/>
    </location>
</feature>
<dbReference type="OrthoDB" id="273594at2759"/>
<proteinExistence type="predicted"/>
<feature type="compositionally biased region" description="Acidic residues" evidence="2">
    <location>
        <begin position="381"/>
        <end position="392"/>
    </location>
</feature>
<feature type="compositionally biased region" description="Basic and acidic residues" evidence="2">
    <location>
        <begin position="595"/>
        <end position="605"/>
    </location>
</feature>
<sequence>MSSYYHQQQHHQMPEYSSYSSHHMSNDENSHSRIQKMIPQRSIVTGSPAPTPNMLPYPSARLPPMSPMVPNRRSVSRGASLGRSALEGTPLGSPMPMYPRRRSVTFVDDEERGLREERPEYITEESAVKMSHRPVSDDERTTQRYEAAQYEYLSDSSRTLPPSIMVNNKQEEQGSAFQQQRAPSHFAGRSLPPTPRKALMTPTRRSASRQRLENRRQEAMVNHSFYDDSFIEEFVGNTRDEMERKIEEERREVEMKLEEERRALEEAARARAALERERERERVEAAQLAAQLSTLSTVVSHQSSRLHNTSGVEDNRALLARLRAELSTSDKPYIDMTPRKSQRNSVAAQPQQQQLPIVAASKRVDSRAASIMIHYPSASENETDGNPDDYNTEDERAPVHKRQQQRAPAVKPVVSVSRNRGGRAESIGTKKKTDRIESLIREAMTNYRKNKKAGSVMVIDLDDIDNGGASESEAPTPEEPKQRPQQQQRRAVSKAGAVVVAASAPQTKARSVARVVQLEEPPVIVQRGGGAKRGRAAEPAVIQRATSNRNRVDSRPRFDDESSGGDNQPDDQDDMMSDGDRPVLLQRNSRTIAAKTERQSSRRIEADVDHILSMGNRPAPVAAKTVPRAPPPPRPAARGTTAAGRGRKKDVVVSDDDEPLPVHRATPFAAPYVEPTLTRSAVARAATAPAPTAAIRSQKAKQNHGDAFAHFEFQFDSPAKFDEPVMSTVGATVKTSRQNGNSGLMLATSCRSRRR</sequence>
<name>A0A0S4JXD9_BODSA</name>
<feature type="region of interest" description="Disordered" evidence="2">
    <location>
        <begin position="332"/>
        <end position="353"/>
    </location>
</feature>
<evidence type="ECO:0000256" key="1">
    <source>
        <dbReference type="SAM" id="Coils"/>
    </source>
</evidence>
<feature type="region of interest" description="Disordered" evidence="2">
    <location>
        <begin position="621"/>
        <end position="662"/>
    </location>
</feature>
<feature type="coiled-coil region" evidence="1">
    <location>
        <begin position="232"/>
        <end position="291"/>
    </location>
</feature>
<dbReference type="VEuPathDB" id="TriTrypDB:BSAL_46505"/>
<feature type="compositionally biased region" description="Polar residues" evidence="2">
    <location>
        <begin position="171"/>
        <end position="182"/>
    </location>
</feature>
<feature type="region of interest" description="Disordered" evidence="2">
    <location>
        <begin position="736"/>
        <end position="755"/>
    </location>
</feature>
<gene>
    <name evidence="3" type="ORF">BSAL_46505</name>
</gene>
<dbReference type="AlphaFoldDB" id="A0A0S4JXD9"/>
<feature type="compositionally biased region" description="Low complexity" evidence="2">
    <location>
        <begin position="483"/>
        <end position="496"/>
    </location>
</feature>
<dbReference type="OMA" id="QLHRSFY"/>
<feature type="compositionally biased region" description="Low complexity" evidence="2">
    <location>
        <begin position="1"/>
        <end position="11"/>
    </location>
</feature>
<evidence type="ECO:0000313" key="3">
    <source>
        <dbReference type="EMBL" id="CUG94102.1"/>
    </source>
</evidence>
<feature type="region of interest" description="Disordered" evidence="2">
    <location>
        <begin position="463"/>
        <end position="496"/>
    </location>
</feature>
<organism evidence="3 4">
    <name type="scientific">Bodo saltans</name>
    <name type="common">Flagellated protozoan</name>
    <dbReference type="NCBI Taxonomy" id="75058"/>
    <lineage>
        <taxon>Eukaryota</taxon>
        <taxon>Discoba</taxon>
        <taxon>Euglenozoa</taxon>
        <taxon>Kinetoplastea</taxon>
        <taxon>Metakinetoplastina</taxon>
        <taxon>Eubodonida</taxon>
        <taxon>Bodonidae</taxon>
        <taxon>Bodo</taxon>
    </lineage>
</organism>